<dbReference type="GO" id="GO:0009099">
    <property type="term" value="P:L-valine biosynthetic process"/>
    <property type="evidence" value="ECO:0007669"/>
    <property type="project" value="TreeGrafter"/>
</dbReference>
<dbReference type="SUPFAM" id="SSF52518">
    <property type="entry name" value="Thiamin diphosphate-binding fold (THDP-binding)"/>
    <property type="match status" value="2"/>
</dbReference>
<keyword evidence="2 3" id="KW-0786">Thiamine pyrophosphate</keyword>
<evidence type="ECO:0000259" key="4">
    <source>
        <dbReference type="Pfam" id="PF00205"/>
    </source>
</evidence>
<dbReference type="GO" id="GO:0005948">
    <property type="term" value="C:acetolactate synthase complex"/>
    <property type="evidence" value="ECO:0007669"/>
    <property type="project" value="TreeGrafter"/>
</dbReference>
<feature type="domain" description="Thiamine pyrophosphate enzyme N-terminal TPP-binding" evidence="6">
    <location>
        <begin position="23"/>
        <end position="129"/>
    </location>
</feature>
<name>A0A345ZTW6_9HYPH</name>
<dbReference type="CDD" id="cd07035">
    <property type="entry name" value="TPP_PYR_POX_like"/>
    <property type="match status" value="1"/>
</dbReference>
<dbReference type="InterPro" id="IPR012001">
    <property type="entry name" value="Thiamin_PyroP_enz_TPP-bd_dom"/>
</dbReference>
<keyword evidence="8" id="KW-1185">Reference proteome</keyword>
<dbReference type="InterPro" id="IPR045229">
    <property type="entry name" value="TPP_enz"/>
</dbReference>
<accession>A0A345ZTW6</accession>
<dbReference type="GO" id="GO:0030976">
    <property type="term" value="F:thiamine pyrophosphate binding"/>
    <property type="evidence" value="ECO:0007669"/>
    <property type="project" value="InterPro"/>
</dbReference>
<dbReference type="GO" id="GO:0009097">
    <property type="term" value="P:isoleucine biosynthetic process"/>
    <property type="evidence" value="ECO:0007669"/>
    <property type="project" value="TreeGrafter"/>
</dbReference>
<dbReference type="AlphaFoldDB" id="A0A345ZTW6"/>
<dbReference type="EMBL" id="CP031417">
    <property type="protein sequence ID" value="AXK80363.1"/>
    <property type="molecule type" value="Genomic_DNA"/>
</dbReference>
<dbReference type="CDD" id="cd00568">
    <property type="entry name" value="TPP_enzymes"/>
    <property type="match status" value="1"/>
</dbReference>
<dbReference type="GO" id="GO:0000287">
    <property type="term" value="F:magnesium ion binding"/>
    <property type="evidence" value="ECO:0007669"/>
    <property type="project" value="InterPro"/>
</dbReference>
<reference evidence="7 8" key="1">
    <citation type="submission" date="2018-07" db="EMBL/GenBank/DDBJ databases">
        <authorList>
            <person name="Quirk P.G."/>
            <person name="Krulwich T.A."/>
        </authorList>
    </citation>
    <scope>NUCLEOTIDE SEQUENCE [LARGE SCALE GENOMIC DNA]</scope>
    <source>
        <strain evidence="7 8">CC-BB4</strain>
    </source>
</reference>
<dbReference type="SUPFAM" id="SSF52467">
    <property type="entry name" value="DHS-like NAD/FAD-binding domain"/>
    <property type="match status" value="1"/>
</dbReference>
<evidence type="ECO:0000313" key="7">
    <source>
        <dbReference type="EMBL" id="AXK80363.1"/>
    </source>
</evidence>
<dbReference type="Gene3D" id="3.40.50.1220">
    <property type="entry name" value="TPP-binding domain"/>
    <property type="match status" value="1"/>
</dbReference>
<dbReference type="Pfam" id="PF02776">
    <property type="entry name" value="TPP_enzyme_N"/>
    <property type="match status" value="1"/>
</dbReference>
<evidence type="ECO:0000256" key="3">
    <source>
        <dbReference type="RuleBase" id="RU362132"/>
    </source>
</evidence>
<dbReference type="KEGG" id="ptaw:DW352_07420"/>
<dbReference type="PANTHER" id="PTHR18968">
    <property type="entry name" value="THIAMINE PYROPHOSPHATE ENZYMES"/>
    <property type="match status" value="1"/>
</dbReference>
<dbReference type="Pfam" id="PF02775">
    <property type="entry name" value="TPP_enzyme_C"/>
    <property type="match status" value="1"/>
</dbReference>
<gene>
    <name evidence="7" type="ORF">DW352_07420</name>
</gene>
<evidence type="ECO:0000259" key="5">
    <source>
        <dbReference type="Pfam" id="PF02775"/>
    </source>
</evidence>
<dbReference type="InterPro" id="IPR029061">
    <property type="entry name" value="THDP-binding"/>
</dbReference>
<dbReference type="InterPro" id="IPR029035">
    <property type="entry name" value="DHS-like_NAD/FAD-binding_dom"/>
</dbReference>
<feature type="domain" description="Thiamine pyrophosphate enzyme TPP-binding" evidence="5">
    <location>
        <begin position="405"/>
        <end position="543"/>
    </location>
</feature>
<dbReference type="Proteomes" id="UP000254889">
    <property type="component" value="Chromosome"/>
</dbReference>
<proteinExistence type="inferred from homology"/>
<dbReference type="PANTHER" id="PTHR18968:SF13">
    <property type="entry name" value="ACETOLACTATE SYNTHASE CATALYTIC SUBUNIT, MITOCHONDRIAL"/>
    <property type="match status" value="1"/>
</dbReference>
<evidence type="ECO:0000313" key="8">
    <source>
        <dbReference type="Proteomes" id="UP000254889"/>
    </source>
</evidence>
<organism evidence="7 8">
    <name type="scientific">Pseudolabrys taiwanensis</name>
    <dbReference type="NCBI Taxonomy" id="331696"/>
    <lineage>
        <taxon>Bacteria</taxon>
        <taxon>Pseudomonadati</taxon>
        <taxon>Pseudomonadota</taxon>
        <taxon>Alphaproteobacteria</taxon>
        <taxon>Hyphomicrobiales</taxon>
        <taxon>Xanthobacteraceae</taxon>
        <taxon>Pseudolabrys</taxon>
    </lineage>
</organism>
<dbReference type="OrthoDB" id="4494979at2"/>
<dbReference type="Gene3D" id="3.40.50.970">
    <property type="match status" value="2"/>
</dbReference>
<dbReference type="GO" id="GO:0050660">
    <property type="term" value="F:flavin adenine dinucleotide binding"/>
    <property type="evidence" value="ECO:0007669"/>
    <property type="project" value="TreeGrafter"/>
</dbReference>
<dbReference type="RefSeq" id="WP_115689938.1">
    <property type="nucleotide sequence ID" value="NZ_CP031417.1"/>
</dbReference>
<feature type="domain" description="Thiamine pyrophosphate enzyme central" evidence="4">
    <location>
        <begin position="213"/>
        <end position="339"/>
    </location>
</feature>
<evidence type="ECO:0000256" key="1">
    <source>
        <dbReference type="ARBA" id="ARBA00007812"/>
    </source>
</evidence>
<dbReference type="GO" id="GO:0003984">
    <property type="term" value="F:acetolactate synthase activity"/>
    <property type="evidence" value="ECO:0007669"/>
    <property type="project" value="TreeGrafter"/>
</dbReference>
<dbReference type="NCBIfam" id="NF005470">
    <property type="entry name" value="PRK07064.1"/>
    <property type="match status" value="1"/>
</dbReference>
<evidence type="ECO:0000256" key="2">
    <source>
        <dbReference type="ARBA" id="ARBA00023052"/>
    </source>
</evidence>
<evidence type="ECO:0000259" key="6">
    <source>
        <dbReference type="Pfam" id="PF02776"/>
    </source>
</evidence>
<protein>
    <submittedName>
        <fullName evidence="7">Thiamine pyrophosphate-binding protein</fullName>
    </submittedName>
</protein>
<comment type="similarity">
    <text evidence="1 3">Belongs to the TPP enzyme family.</text>
</comment>
<dbReference type="Pfam" id="PF00205">
    <property type="entry name" value="TPP_enzyme_M"/>
    <property type="match status" value="1"/>
</dbReference>
<dbReference type="InterPro" id="IPR012000">
    <property type="entry name" value="Thiamin_PyroP_enz_cen_dom"/>
</dbReference>
<dbReference type="InterPro" id="IPR011766">
    <property type="entry name" value="TPP_enzyme_TPP-bd"/>
</dbReference>
<sequence>MKFSVITAERASPPTHALQSEPVGDAIARALADMGVTTVFGVISIHNMPILDAIARHGRIRFVPARGEAGAMNMADAYARVSRSLGVAITSTGTAAGNAAGSQVEALTAGSPVLHITTQVDREFADRDRAAIHDVPRQPDMLKAISKCYLRVWEPAAAIDTLVAAAREAISAPSGPVTLEIPVDVQRSMVPLRTLNGMPPAVRRDADSAQLDVLAERVRKAKRPMLWLGGGARGAAEAATALADRGFGIVTSTNGRAVVPEDHPHSLGAFNMTREAMEIYARTDLLIVVGSRLRGNETQNNRMPLPPIVQIDADPTQAARNYPVDMFIDADAELALEGLLARLPAKLDADATFLADIGAARARAEATLRNGLGPYSALADTIRDRVFKNGHPWVRDVTISNSTFGNRYVRIAAPHLGVHALGGGIGQGIAMGIGAALAGGPAKTVTLLGDGGAQLMIGEFATAVEMQADMVFVLMNDKGYGVIRNIQDAQYGSRHVYSNILTPDFALIAQAVGLPHERIADIAQFEAAFDRALATKGPRLIEIDMVAIGPFSQSFAGPPAGAAGNS</sequence>